<dbReference type="PRINTS" id="PR01042">
    <property type="entry name" value="TRNASYNTHASP"/>
</dbReference>
<evidence type="ECO:0000259" key="7">
    <source>
        <dbReference type="PROSITE" id="PS50862"/>
    </source>
</evidence>
<evidence type="ECO:0000256" key="6">
    <source>
        <dbReference type="SAM" id="Phobius"/>
    </source>
</evidence>
<dbReference type="Pfam" id="PF00152">
    <property type="entry name" value="tRNA-synt_2"/>
    <property type="match status" value="1"/>
</dbReference>
<keyword evidence="6" id="KW-0812">Transmembrane</keyword>
<dbReference type="AlphaFoldDB" id="A0A1U9RRG7"/>
<evidence type="ECO:0000256" key="2">
    <source>
        <dbReference type="ARBA" id="ARBA00022741"/>
    </source>
</evidence>
<name>A0A1U9RRG7_CARRU</name>
<keyword evidence="2" id="KW-0547">Nucleotide-binding</keyword>
<evidence type="ECO:0000256" key="4">
    <source>
        <dbReference type="ARBA" id="ARBA00022917"/>
    </source>
</evidence>
<dbReference type="GO" id="GO:0006422">
    <property type="term" value="P:aspartyl-tRNA aminoacylation"/>
    <property type="evidence" value="ECO:0007669"/>
    <property type="project" value="TreeGrafter"/>
</dbReference>
<dbReference type="InterPro" id="IPR045864">
    <property type="entry name" value="aa-tRNA-synth_II/BPL/LPL"/>
</dbReference>
<dbReference type="GO" id="GO:0050560">
    <property type="term" value="F:aspartate-tRNA(Asn) ligase activity"/>
    <property type="evidence" value="ECO:0007669"/>
    <property type="project" value="UniProtKB-EC"/>
</dbReference>
<protein>
    <submittedName>
        <fullName evidence="8">Aspartyl-tRNA synthetase</fullName>
        <ecNumber evidence="8">6.1.1.12</ecNumber>
        <ecNumber evidence="8">6.1.1.23</ecNumber>
    </submittedName>
</protein>
<dbReference type="InterPro" id="IPR004364">
    <property type="entry name" value="Aa-tRNA-synt_II"/>
</dbReference>
<evidence type="ECO:0000313" key="8">
    <source>
        <dbReference type="EMBL" id="AQU89508.1"/>
    </source>
</evidence>
<keyword evidence="4" id="KW-0648">Protein biosynthesis</keyword>
<keyword evidence="3" id="KW-0067">ATP-binding</keyword>
<feature type="transmembrane region" description="Helical" evidence="6">
    <location>
        <begin position="283"/>
        <end position="305"/>
    </location>
</feature>
<feature type="transmembrane region" description="Helical" evidence="6">
    <location>
        <begin position="91"/>
        <end position="110"/>
    </location>
</feature>
<keyword evidence="6" id="KW-0472">Membrane</keyword>
<dbReference type="PANTHER" id="PTHR22594:SF5">
    <property type="entry name" value="ASPARTATE--TRNA LIGASE, MITOCHONDRIAL"/>
    <property type="match status" value="1"/>
</dbReference>
<dbReference type="GO" id="GO:0005524">
    <property type="term" value="F:ATP binding"/>
    <property type="evidence" value="ECO:0007669"/>
    <property type="project" value="UniProtKB-KW"/>
</dbReference>
<dbReference type="EC" id="6.1.1.12" evidence="8"/>
<proteinExistence type="predicted"/>
<keyword evidence="1 8" id="KW-0436">Ligase</keyword>
<feature type="transmembrane region" description="Helical" evidence="6">
    <location>
        <begin position="51"/>
        <end position="70"/>
    </location>
</feature>
<gene>
    <name evidence="8" type="ORF">BW244_0090</name>
</gene>
<reference evidence="8 9" key="1">
    <citation type="submission" date="2017-02" db="EMBL/GenBank/DDBJ databases">
        <title>Complete Genome of Candidatus Carsonella ruddii strain BC, a Nutritional Endosymbiont of Bactericera cockerelli.</title>
        <authorList>
            <person name="Riley A.B."/>
            <person name="Kim D.H."/>
            <person name="Hansen A.K."/>
        </authorList>
    </citation>
    <scope>NUCLEOTIDE SEQUENCE [LARGE SCALE GENOMIC DNA]</scope>
    <source>
        <strain evidence="8 9">BC</strain>
    </source>
</reference>
<keyword evidence="5 8" id="KW-0030">Aminoacyl-tRNA synthetase</keyword>
<evidence type="ECO:0000256" key="5">
    <source>
        <dbReference type="ARBA" id="ARBA00023146"/>
    </source>
</evidence>
<dbReference type="EC" id="6.1.1.23" evidence="8"/>
<organism evidence="8 9">
    <name type="scientific">Carsonella ruddii</name>
    <dbReference type="NCBI Taxonomy" id="114186"/>
    <lineage>
        <taxon>Bacteria</taxon>
        <taxon>Pseudomonadati</taxon>
        <taxon>Pseudomonadota</taxon>
        <taxon>Gammaproteobacteria</taxon>
        <taxon>Oceanospirillales</taxon>
        <taxon>Halomonadaceae</taxon>
        <taxon>Zymobacter group</taxon>
        <taxon>Candidatus Carsonella</taxon>
    </lineage>
</organism>
<feature type="transmembrane region" description="Helical" evidence="6">
    <location>
        <begin position="182"/>
        <end position="204"/>
    </location>
</feature>
<dbReference type="EMBL" id="CP019943">
    <property type="protein sequence ID" value="AQU89508.1"/>
    <property type="molecule type" value="Genomic_DNA"/>
</dbReference>
<accession>A0A1U9RRG7</accession>
<feature type="transmembrane region" description="Helical" evidence="6">
    <location>
        <begin position="242"/>
        <end position="263"/>
    </location>
</feature>
<dbReference type="Gene3D" id="3.30.930.10">
    <property type="entry name" value="Bira Bifunctional Protein, Domain 2"/>
    <property type="match status" value="2"/>
</dbReference>
<dbReference type="RefSeq" id="WP_211118624.1">
    <property type="nucleotide sequence ID" value="NZ_CP019943.1"/>
</dbReference>
<dbReference type="PROSITE" id="PS50862">
    <property type="entry name" value="AA_TRNA_LIGASE_II"/>
    <property type="match status" value="1"/>
</dbReference>
<keyword evidence="6" id="KW-1133">Transmembrane helix</keyword>
<sequence>MKPLKNFILFFSIIKKVKKIGKVIFLNLFYKKIKLNLIIKNFNFKIKPYLIGLYCFNINNNFFIFEICYLKKKINKFRNYFYKNKSNILYFIKNFFFSLNFYEMDVPLIINYSKSGSKQFLVINKKKINNFYSLSQSPQCIKQYYMFNNIKKYFKIINCFRDEDERSNRLKEFTQLDIEMSFINFLLLKKIINYLLKSILFYFFNKKVFFLTIKYKYIKKYFFEKKNFQKPYIYKKIKFKKIFFYIFKYNYYIFFVKKNFLFFKFKKYIIILSKKKIDFSLCYYFDFCLKYLNIINNKIIFFWYVNFFYFKNKKINHHQFSSYKNNFLSIFKSKSLSYDIIINGIEIGGGSIRNLNFKIQKKNFFLLKEKKSNFLNFFKKSIPQHCGIAIGLERLLSILFKTNIKNIITYKNYKKVIKSFNINEFN</sequence>
<evidence type="ECO:0000256" key="3">
    <source>
        <dbReference type="ARBA" id="ARBA00022840"/>
    </source>
</evidence>
<evidence type="ECO:0000313" key="9">
    <source>
        <dbReference type="Proteomes" id="UP000189666"/>
    </source>
</evidence>
<dbReference type="SUPFAM" id="SSF55681">
    <property type="entry name" value="Class II aaRS and biotin synthetases"/>
    <property type="match status" value="1"/>
</dbReference>
<feature type="domain" description="Aminoacyl-transfer RNA synthetases class-II family profile" evidence="7">
    <location>
        <begin position="86"/>
        <end position="402"/>
    </location>
</feature>
<evidence type="ECO:0000256" key="1">
    <source>
        <dbReference type="ARBA" id="ARBA00022598"/>
    </source>
</evidence>
<dbReference type="InterPro" id="IPR006195">
    <property type="entry name" value="aa-tRNA-synth_II"/>
</dbReference>
<dbReference type="GO" id="GO:0004815">
    <property type="term" value="F:aspartate-tRNA ligase activity"/>
    <property type="evidence" value="ECO:0007669"/>
    <property type="project" value="UniProtKB-EC"/>
</dbReference>
<dbReference type="InterPro" id="IPR002312">
    <property type="entry name" value="Asp/Asn-tRNA-synth_IIb"/>
</dbReference>
<dbReference type="Proteomes" id="UP000189666">
    <property type="component" value="Chromosome"/>
</dbReference>
<dbReference type="PANTHER" id="PTHR22594">
    <property type="entry name" value="ASPARTYL/LYSYL-TRNA SYNTHETASE"/>
    <property type="match status" value="1"/>
</dbReference>